<dbReference type="Gene3D" id="1.10.340.30">
    <property type="entry name" value="Hypothetical protein, domain 2"/>
    <property type="match status" value="1"/>
</dbReference>
<dbReference type="KEGG" id="sfeu:IM697_00550"/>
<evidence type="ECO:0000313" key="5">
    <source>
        <dbReference type="Proteomes" id="UP000594205"/>
    </source>
</evidence>
<dbReference type="InterPro" id="IPR051912">
    <property type="entry name" value="Alkylbase_DNA_Glycosylase/TA"/>
</dbReference>
<dbReference type="Proteomes" id="UP000594205">
    <property type="component" value="Chromosome"/>
</dbReference>
<dbReference type="PANTHER" id="PTHR43003:SF13">
    <property type="entry name" value="DNA-3-METHYLADENINE GLYCOSYLASE 2"/>
    <property type="match status" value="1"/>
</dbReference>
<feature type="region of interest" description="Disordered" evidence="3">
    <location>
        <begin position="44"/>
        <end position="66"/>
    </location>
</feature>
<proteinExistence type="predicted"/>
<dbReference type="InterPro" id="IPR011257">
    <property type="entry name" value="DNA_glycosylase"/>
</dbReference>
<evidence type="ECO:0000256" key="1">
    <source>
        <dbReference type="ARBA" id="ARBA00022763"/>
    </source>
</evidence>
<accession>A0A7M2SL51</accession>
<evidence type="ECO:0000256" key="2">
    <source>
        <dbReference type="ARBA" id="ARBA00023204"/>
    </source>
</evidence>
<dbReference type="RefSeq" id="WP_194043617.1">
    <property type="nucleotide sequence ID" value="NZ_CP063373.1"/>
</dbReference>
<evidence type="ECO:0000313" key="4">
    <source>
        <dbReference type="EMBL" id="QOV37002.1"/>
    </source>
</evidence>
<name>A0A7M2SL51_9ACTN</name>
<dbReference type="PANTHER" id="PTHR43003">
    <property type="entry name" value="DNA-3-METHYLADENINE GLYCOSYLASE"/>
    <property type="match status" value="1"/>
</dbReference>
<dbReference type="EMBL" id="CP063373">
    <property type="protein sequence ID" value="QOV37002.1"/>
    <property type="molecule type" value="Genomic_DNA"/>
</dbReference>
<dbReference type="GO" id="GO:0006285">
    <property type="term" value="P:base-excision repair, AP site formation"/>
    <property type="evidence" value="ECO:0007669"/>
    <property type="project" value="TreeGrafter"/>
</dbReference>
<reference evidence="4 5" key="1">
    <citation type="submission" date="2020-10" db="EMBL/GenBank/DDBJ databases">
        <title>Streptomyces ferrugineus complate genome analysis.</title>
        <authorList>
            <person name="Anwar N."/>
        </authorList>
    </citation>
    <scope>NUCLEOTIDE SEQUENCE [LARGE SCALE GENOMIC DNA]</scope>
    <source>
        <strain evidence="4 5">CCTCC AA2014009</strain>
    </source>
</reference>
<organism evidence="4 5">
    <name type="scientific">Streptomyces ferrugineus</name>
    <dbReference type="NCBI Taxonomy" id="1413221"/>
    <lineage>
        <taxon>Bacteria</taxon>
        <taxon>Bacillati</taxon>
        <taxon>Actinomycetota</taxon>
        <taxon>Actinomycetes</taxon>
        <taxon>Kitasatosporales</taxon>
        <taxon>Streptomycetaceae</taxon>
        <taxon>Streptomyces</taxon>
    </lineage>
</organism>
<sequence>MSTTLITDHPAWITDTNGQTARVVRHDGAVWFAEWTGDALDLRPVDTADNAAPPLSRTPSAQLPHGKAPEPFLRPLVALGTVVRLTNPSLWDAITTAILRQVVRAAQARKVYRHWCTEHGRTVDTPAGPMAVVPDPQTVLRLPDEAFAEAGAKFHRTALQAAATAYQGNHERWAAMSPDELVKALDEVPRIGPWTASAAVADYTGDFSVYPHGDLAVRTWARAATPAVILPDDERGFEARWRRWAPDRPQLHALTLFTLTWGSHARTQHDGGTTPHHP</sequence>
<gene>
    <name evidence="4" type="ORF">IM697_00550</name>
</gene>
<keyword evidence="2" id="KW-0234">DNA repair</keyword>
<dbReference type="GO" id="GO:0032131">
    <property type="term" value="F:alkylated DNA binding"/>
    <property type="evidence" value="ECO:0007669"/>
    <property type="project" value="TreeGrafter"/>
</dbReference>
<evidence type="ECO:0008006" key="6">
    <source>
        <dbReference type="Google" id="ProtNLM"/>
    </source>
</evidence>
<dbReference type="GO" id="GO:0005737">
    <property type="term" value="C:cytoplasm"/>
    <property type="evidence" value="ECO:0007669"/>
    <property type="project" value="TreeGrafter"/>
</dbReference>
<evidence type="ECO:0000256" key="3">
    <source>
        <dbReference type="SAM" id="MobiDB-lite"/>
    </source>
</evidence>
<dbReference type="SUPFAM" id="SSF48150">
    <property type="entry name" value="DNA-glycosylase"/>
    <property type="match status" value="1"/>
</dbReference>
<dbReference type="GO" id="GO:0006307">
    <property type="term" value="P:DNA alkylation repair"/>
    <property type="evidence" value="ECO:0007669"/>
    <property type="project" value="TreeGrafter"/>
</dbReference>
<dbReference type="AlphaFoldDB" id="A0A7M2SL51"/>
<keyword evidence="1" id="KW-0227">DNA damage</keyword>
<keyword evidence="5" id="KW-1185">Reference proteome</keyword>
<dbReference type="GO" id="GO:0032993">
    <property type="term" value="C:protein-DNA complex"/>
    <property type="evidence" value="ECO:0007669"/>
    <property type="project" value="TreeGrafter"/>
</dbReference>
<dbReference type="GO" id="GO:0008725">
    <property type="term" value="F:DNA-3-methyladenine glycosylase activity"/>
    <property type="evidence" value="ECO:0007669"/>
    <property type="project" value="TreeGrafter"/>
</dbReference>
<protein>
    <recommendedName>
        <fullName evidence="6">DNA-3-methyladenine glycosylase</fullName>
    </recommendedName>
</protein>
<dbReference type="GO" id="GO:0043916">
    <property type="term" value="F:DNA-7-methylguanine glycosylase activity"/>
    <property type="evidence" value="ECO:0007669"/>
    <property type="project" value="TreeGrafter"/>
</dbReference>